<dbReference type="PANTHER" id="PTHR36928:SF1">
    <property type="entry name" value="PHOSPHATASE YCDX-RELATED"/>
    <property type="match status" value="1"/>
</dbReference>
<proteinExistence type="predicted"/>
<evidence type="ECO:0000313" key="3">
    <source>
        <dbReference type="Proteomes" id="UP000886890"/>
    </source>
</evidence>
<gene>
    <name evidence="2" type="ORF">H9734_03090</name>
</gene>
<dbReference type="InterPro" id="IPR003141">
    <property type="entry name" value="Pol/His_phosphatase_N"/>
</dbReference>
<reference evidence="2" key="1">
    <citation type="journal article" date="2021" name="PeerJ">
        <title>Extensive microbial diversity within the chicken gut microbiome revealed by metagenomics and culture.</title>
        <authorList>
            <person name="Gilroy R."/>
            <person name="Ravi A."/>
            <person name="Getino M."/>
            <person name="Pursley I."/>
            <person name="Horton D.L."/>
            <person name="Alikhan N.F."/>
            <person name="Baker D."/>
            <person name="Gharbi K."/>
            <person name="Hall N."/>
            <person name="Watson M."/>
            <person name="Adriaenssens E.M."/>
            <person name="Foster-Nyarko E."/>
            <person name="Jarju S."/>
            <person name="Secka A."/>
            <person name="Antonio M."/>
            <person name="Oren A."/>
            <person name="Chaudhuri R.R."/>
            <person name="La Ragione R."/>
            <person name="Hildebrand F."/>
            <person name="Pallen M.J."/>
        </authorList>
    </citation>
    <scope>NUCLEOTIDE SEQUENCE</scope>
    <source>
        <strain evidence="2">CHK183-1962</strain>
    </source>
</reference>
<dbReference type="GO" id="GO:0005829">
    <property type="term" value="C:cytosol"/>
    <property type="evidence" value="ECO:0007669"/>
    <property type="project" value="TreeGrafter"/>
</dbReference>
<accession>A0A9D2BHA6</accession>
<dbReference type="EMBL" id="DXEK01000050">
    <property type="protein sequence ID" value="HIX76570.1"/>
    <property type="molecule type" value="Genomic_DNA"/>
</dbReference>
<feature type="domain" description="Polymerase/histidinol phosphatase N-terminal" evidence="1">
    <location>
        <begin position="6"/>
        <end position="84"/>
    </location>
</feature>
<organism evidence="2 3">
    <name type="scientific">Candidatus Fusicatenibacter merdavium</name>
    <dbReference type="NCBI Taxonomy" id="2838600"/>
    <lineage>
        <taxon>Bacteria</taxon>
        <taxon>Bacillati</taxon>
        <taxon>Bacillota</taxon>
        <taxon>Clostridia</taxon>
        <taxon>Lachnospirales</taxon>
        <taxon>Lachnospiraceae</taxon>
        <taxon>Fusicatenibacter</taxon>
    </lineage>
</organism>
<reference evidence="2" key="2">
    <citation type="submission" date="2021-04" db="EMBL/GenBank/DDBJ databases">
        <authorList>
            <person name="Gilroy R."/>
        </authorList>
    </citation>
    <scope>NUCLEOTIDE SEQUENCE</scope>
    <source>
        <strain evidence="2">CHK183-1962</strain>
    </source>
</reference>
<dbReference type="Proteomes" id="UP000886890">
    <property type="component" value="Unassembled WGS sequence"/>
</dbReference>
<dbReference type="InterPro" id="IPR050243">
    <property type="entry name" value="PHP_phosphatase"/>
</dbReference>
<dbReference type="GO" id="GO:0042578">
    <property type="term" value="F:phosphoric ester hydrolase activity"/>
    <property type="evidence" value="ECO:0007669"/>
    <property type="project" value="TreeGrafter"/>
</dbReference>
<dbReference type="SUPFAM" id="SSF89550">
    <property type="entry name" value="PHP domain-like"/>
    <property type="match status" value="1"/>
</dbReference>
<protein>
    <submittedName>
        <fullName evidence="2">Phosphatase</fullName>
    </submittedName>
</protein>
<dbReference type="AlphaFoldDB" id="A0A9D2BHA6"/>
<dbReference type="GO" id="GO:0008270">
    <property type="term" value="F:zinc ion binding"/>
    <property type="evidence" value="ECO:0007669"/>
    <property type="project" value="TreeGrafter"/>
</dbReference>
<sequence>MRRDYLDSHTHTLASGHAYNTLNEMLAAAAQKGLSLLGVTDHGSGMKGTTPLYYFENSLTIDREQIRHRFGVELLFGVELNIMDLEGTVDMKPSMLEKMDVTVASMHIPCMPKGTKEEITRAYRKVMENPLVNIIGHPDDGRFPVDYQELVRGARDCGVLLEINDHSLDGTGNRQNAVENDTEMLRWCMKYQVPVVLDSDAHTDTKVGCHEHAWALVKKLEFPEELIVNTNLEKFKSYVNCYRLGRRSG</sequence>
<dbReference type="Pfam" id="PF02811">
    <property type="entry name" value="PHP"/>
    <property type="match status" value="1"/>
</dbReference>
<dbReference type="Gene3D" id="3.20.20.140">
    <property type="entry name" value="Metal-dependent hydrolases"/>
    <property type="match status" value="1"/>
</dbReference>
<dbReference type="InterPro" id="IPR004013">
    <property type="entry name" value="PHP_dom"/>
</dbReference>
<comment type="caution">
    <text evidence="2">The sequence shown here is derived from an EMBL/GenBank/DDBJ whole genome shotgun (WGS) entry which is preliminary data.</text>
</comment>
<evidence type="ECO:0000313" key="2">
    <source>
        <dbReference type="EMBL" id="HIX76570.1"/>
    </source>
</evidence>
<name>A0A9D2BHA6_9FIRM</name>
<dbReference type="CDD" id="cd07437">
    <property type="entry name" value="PHP_HisPPase_Ycdx_like"/>
    <property type="match status" value="1"/>
</dbReference>
<dbReference type="PANTHER" id="PTHR36928">
    <property type="entry name" value="PHOSPHATASE YCDX-RELATED"/>
    <property type="match status" value="1"/>
</dbReference>
<dbReference type="SMART" id="SM00481">
    <property type="entry name" value="POLIIIAc"/>
    <property type="match status" value="1"/>
</dbReference>
<evidence type="ECO:0000259" key="1">
    <source>
        <dbReference type="SMART" id="SM00481"/>
    </source>
</evidence>
<dbReference type="InterPro" id="IPR016195">
    <property type="entry name" value="Pol/histidinol_Pase-like"/>
</dbReference>